<dbReference type="AlphaFoldDB" id="A0A1X0RVM0"/>
<evidence type="ECO:0000256" key="1">
    <source>
        <dbReference type="SAM" id="MobiDB-lite"/>
    </source>
</evidence>
<gene>
    <name evidence="2" type="ORF">BCV71DRAFT_218609</name>
</gene>
<feature type="region of interest" description="Disordered" evidence="1">
    <location>
        <begin position="39"/>
        <end position="70"/>
    </location>
</feature>
<feature type="compositionally biased region" description="Basic and acidic residues" evidence="1">
    <location>
        <begin position="242"/>
        <end position="253"/>
    </location>
</feature>
<dbReference type="OMA" id="MSINSPW"/>
<proteinExistence type="predicted"/>
<feature type="compositionally biased region" description="Basic and acidic residues" evidence="1">
    <location>
        <begin position="40"/>
        <end position="63"/>
    </location>
</feature>
<reference evidence="2 3" key="1">
    <citation type="journal article" date="2016" name="Proc. Natl. Acad. Sci. U.S.A.">
        <title>Lipid metabolic changes in an early divergent fungus govern the establishment of a mutualistic symbiosis with endobacteria.</title>
        <authorList>
            <person name="Lastovetsky O.A."/>
            <person name="Gaspar M.L."/>
            <person name="Mondo S.J."/>
            <person name="LaButti K.M."/>
            <person name="Sandor L."/>
            <person name="Grigoriev I.V."/>
            <person name="Henry S.A."/>
            <person name="Pawlowska T.E."/>
        </authorList>
    </citation>
    <scope>NUCLEOTIDE SEQUENCE [LARGE SCALE GENOMIC DNA]</scope>
    <source>
        <strain evidence="2 3">ATCC 11559</strain>
    </source>
</reference>
<evidence type="ECO:0000313" key="3">
    <source>
        <dbReference type="Proteomes" id="UP000242381"/>
    </source>
</evidence>
<dbReference type="EMBL" id="KV921399">
    <property type="protein sequence ID" value="ORE16049.1"/>
    <property type="molecule type" value="Genomic_DNA"/>
</dbReference>
<feature type="region of interest" description="Disordered" evidence="1">
    <location>
        <begin position="232"/>
        <end position="256"/>
    </location>
</feature>
<name>A0A1X0RVM0_RHIZD</name>
<organism evidence="2 3">
    <name type="scientific">Rhizopus microsporus</name>
    <dbReference type="NCBI Taxonomy" id="58291"/>
    <lineage>
        <taxon>Eukaryota</taxon>
        <taxon>Fungi</taxon>
        <taxon>Fungi incertae sedis</taxon>
        <taxon>Mucoromycota</taxon>
        <taxon>Mucoromycotina</taxon>
        <taxon>Mucoromycetes</taxon>
        <taxon>Mucorales</taxon>
        <taxon>Mucorineae</taxon>
        <taxon>Rhizopodaceae</taxon>
        <taxon>Rhizopus</taxon>
    </lineage>
</organism>
<evidence type="ECO:0000313" key="2">
    <source>
        <dbReference type="EMBL" id="ORE16049.1"/>
    </source>
</evidence>
<accession>A0A1X0RVM0</accession>
<sequence>MEHIAPMHEDNYYHQQNINQLNLQPSNILSTTINKPRTRSLTEEQWKTSKNKESWRTRKETENWKMSAKPRHAQLIQEEHHLRRQSAPLFSTQLNHKPLPQEPIQQQQQQQQQEPLPPVEYNPVDTDSSIYMNPVQQHPVGFIQHHPTYPLLYSQEIHPYPQPPQTAADAYPAMAPSMYPNYPPMHPPIEYHSDLSQHEYPQYIQPTPMMAPNMTPNMMTTPALATAPHQRIIPQTLSDPPVDNKSEKKDTSAKNESLSLAEKIHIIATFRTRKIVSITTASGRKIPLDNRPVFGSWVDMENFQDGERWTVEWCENDRGVMDRLISKVVQAGGGKRHKDHIAKDK</sequence>
<dbReference type="VEuPathDB" id="FungiDB:BCV72DRAFT_306616"/>
<dbReference type="Proteomes" id="UP000242381">
    <property type="component" value="Unassembled WGS sequence"/>
</dbReference>
<protein>
    <submittedName>
        <fullName evidence="2">Uncharacterized protein</fullName>
    </submittedName>
</protein>